<keyword evidence="5" id="KW-0573">Peptidoglycan synthesis</keyword>
<feature type="transmembrane region" description="Helical" evidence="8">
    <location>
        <begin position="472"/>
        <end position="492"/>
    </location>
</feature>
<feature type="transmembrane region" description="Helical" evidence="8">
    <location>
        <begin position="86"/>
        <end position="108"/>
    </location>
</feature>
<dbReference type="OrthoDB" id="9804143at2"/>
<dbReference type="InterPro" id="IPR004268">
    <property type="entry name" value="MurJ"/>
</dbReference>
<evidence type="ECO:0000313" key="9">
    <source>
        <dbReference type="EMBL" id="RED84029.1"/>
    </source>
</evidence>
<dbReference type="GO" id="GO:0015648">
    <property type="term" value="F:lipid-linked peptidoglycan transporter activity"/>
    <property type="evidence" value="ECO:0007669"/>
    <property type="project" value="TreeGrafter"/>
</dbReference>
<dbReference type="PANTHER" id="PTHR47019">
    <property type="entry name" value="LIPID II FLIPPASE MURJ"/>
    <property type="match status" value="1"/>
</dbReference>
<feature type="transmembrane region" description="Helical" evidence="8">
    <location>
        <begin position="184"/>
        <end position="201"/>
    </location>
</feature>
<sequence>MWLEPMLRKIIKAGIIVSLGIMLGRIAGFFREAVIASKFGATSDSDIAITILTLPDLFLTILIGGAVSAVFIPEFKKLGPADGRRLYFEGMVLTLASFGFISIVLSLFSRDIVSLISPGFSQDTLAESGNYLRIVFWSIPITAATAMVTSYLQSDGRFVVPALGTLIFNAILILVLALSPQSSALFYLSWAILVASMVRLSSQILNVPRLFASNNPTGGKTRIFNKGMLFRYFQVVSTSGLLFLIPVIARGFASFEGDGAVSILNFANKIIELPMGAVLTVIPIVLLPRLAEMSANADVKEMQSTVSLAAGLTFVVATAVSIYFAWFSPEIATLTFGWGNLSNESLNEISRLLMLGALALPAMGLSNLVQMIFNAKGDTKVPFVISLISVVLFIPLCLLFVTTFEIEGLMISNTIIFWLLFGTQSIFLFRRHKINLFKVLISLDIVRMICVLGCSSVIVMIASYLLPTSVGVQIIVALLGGVLSLSLAFLAVEKIRSILLIKFKRRVDNNEINVNS</sequence>
<gene>
    <name evidence="9" type="ORF">DFP98_107137</name>
</gene>
<feature type="transmembrane region" description="Helical" evidence="8">
    <location>
        <begin position="349"/>
        <end position="369"/>
    </location>
</feature>
<dbReference type="Proteomes" id="UP000256977">
    <property type="component" value="Unassembled WGS sequence"/>
</dbReference>
<evidence type="ECO:0000313" key="10">
    <source>
        <dbReference type="Proteomes" id="UP000256977"/>
    </source>
</evidence>
<feature type="transmembrane region" description="Helical" evidence="8">
    <location>
        <begin position="269"/>
        <end position="287"/>
    </location>
</feature>
<organism evidence="9 10">
    <name type="scientific">Cohnella phaseoli</name>
    <dbReference type="NCBI Taxonomy" id="456490"/>
    <lineage>
        <taxon>Bacteria</taxon>
        <taxon>Bacillati</taxon>
        <taxon>Bacillota</taxon>
        <taxon>Bacilli</taxon>
        <taxon>Bacillales</taxon>
        <taxon>Paenibacillaceae</taxon>
        <taxon>Cohnella</taxon>
    </lineage>
</organism>
<accession>A0A3D9KDQ0</accession>
<feature type="transmembrane region" description="Helical" evidence="8">
    <location>
        <begin position="308"/>
        <end position="329"/>
    </location>
</feature>
<evidence type="ECO:0000256" key="8">
    <source>
        <dbReference type="SAM" id="Phobius"/>
    </source>
</evidence>
<evidence type="ECO:0000256" key="3">
    <source>
        <dbReference type="ARBA" id="ARBA00022692"/>
    </source>
</evidence>
<evidence type="ECO:0000256" key="4">
    <source>
        <dbReference type="ARBA" id="ARBA00022960"/>
    </source>
</evidence>
<comment type="subcellular location">
    <subcellularLocation>
        <location evidence="1">Cell membrane</location>
        <topology evidence="1">Multi-pass membrane protein</topology>
    </subcellularLocation>
</comment>
<dbReference type="EMBL" id="QRDZ01000007">
    <property type="protein sequence ID" value="RED84029.1"/>
    <property type="molecule type" value="Genomic_DNA"/>
</dbReference>
<keyword evidence="7 8" id="KW-0472">Membrane</keyword>
<evidence type="ECO:0000256" key="1">
    <source>
        <dbReference type="ARBA" id="ARBA00004651"/>
    </source>
</evidence>
<dbReference type="AlphaFoldDB" id="A0A3D9KDQ0"/>
<dbReference type="GO" id="GO:0005886">
    <property type="term" value="C:plasma membrane"/>
    <property type="evidence" value="ECO:0007669"/>
    <property type="project" value="UniProtKB-SubCell"/>
</dbReference>
<keyword evidence="3 8" id="KW-0812">Transmembrane</keyword>
<feature type="transmembrane region" description="Helical" evidence="8">
    <location>
        <begin position="381"/>
        <end position="404"/>
    </location>
</feature>
<feature type="transmembrane region" description="Helical" evidence="8">
    <location>
        <begin position="229"/>
        <end position="249"/>
    </location>
</feature>
<dbReference type="Pfam" id="PF03023">
    <property type="entry name" value="MurJ"/>
    <property type="match status" value="1"/>
</dbReference>
<reference evidence="9 10" key="1">
    <citation type="submission" date="2018-07" db="EMBL/GenBank/DDBJ databases">
        <title>Genomic Encyclopedia of Type Strains, Phase III (KMG-III): the genomes of soil and plant-associated and newly described type strains.</title>
        <authorList>
            <person name="Whitman W."/>
        </authorList>
    </citation>
    <scope>NUCLEOTIDE SEQUENCE [LARGE SCALE GENOMIC DNA]</scope>
    <source>
        <strain evidence="9 10">CECT 7287</strain>
    </source>
</reference>
<comment type="caution">
    <text evidence="9">The sequence shown here is derived from an EMBL/GenBank/DDBJ whole genome shotgun (WGS) entry which is preliminary data.</text>
</comment>
<dbReference type="PANTHER" id="PTHR47019:SF1">
    <property type="entry name" value="LIPID II FLIPPASE MURJ"/>
    <property type="match status" value="1"/>
</dbReference>
<feature type="transmembrane region" description="Helical" evidence="8">
    <location>
        <begin position="134"/>
        <end position="152"/>
    </location>
</feature>
<feature type="transmembrane region" description="Helical" evidence="8">
    <location>
        <begin position="410"/>
        <end position="429"/>
    </location>
</feature>
<name>A0A3D9KDQ0_9BACL</name>
<keyword evidence="2" id="KW-1003">Cell membrane</keyword>
<evidence type="ECO:0000256" key="2">
    <source>
        <dbReference type="ARBA" id="ARBA00022475"/>
    </source>
</evidence>
<dbReference type="PRINTS" id="PR01806">
    <property type="entry name" value="VIRFACTRMVIN"/>
</dbReference>
<feature type="transmembrane region" description="Helical" evidence="8">
    <location>
        <begin position="159"/>
        <end position="178"/>
    </location>
</feature>
<dbReference type="GO" id="GO:0009252">
    <property type="term" value="P:peptidoglycan biosynthetic process"/>
    <property type="evidence" value="ECO:0007669"/>
    <property type="project" value="UniProtKB-KW"/>
</dbReference>
<protein>
    <submittedName>
        <fullName evidence="9">Murein biosynthesis integral membrane protein MurJ</fullName>
    </submittedName>
</protein>
<proteinExistence type="predicted"/>
<dbReference type="InterPro" id="IPR051050">
    <property type="entry name" value="Lipid_II_flippase_MurJ/MviN"/>
</dbReference>
<keyword evidence="10" id="KW-1185">Reference proteome</keyword>
<dbReference type="GO" id="GO:0008360">
    <property type="term" value="P:regulation of cell shape"/>
    <property type="evidence" value="ECO:0007669"/>
    <property type="project" value="UniProtKB-KW"/>
</dbReference>
<keyword evidence="4" id="KW-0133">Cell shape</keyword>
<evidence type="ECO:0000256" key="5">
    <source>
        <dbReference type="ARBA" id="ARBA00022984"/>
    </source>
</evidence>
<dbReference type="GO" id="GO:0034204">
    <property type="term" value="P:lipid translocation"/>
    <property type="evidence" value="ECO:0007669"/>
    <property type="project" value="TreeGrafter"/>
</dbReference>
<evidence type="ECO:0000256" key="6">
    <source>
        <dbReference type="ARBA" id="ARBA00022989"/>
    </source>
</evidence>
<keyword evidence="6 8" id="KW-1133">Transmembrane helix</keyword>
<feature type="transmembrane region" description="Helical" evidence="8">
    <location>
        <begin position="47"/>
        <end position="74"/>
    </location>
</feature>
<evidence type="ECO:0000256" key="7">
    <source>
        <dbReference type="ARBA" id="ARBA00023136"/>
    </source>
</evidence>
<feature type="transmembrane region" description="Helical" evidence="8">
    <location>
        <begin position="441"/>
        <end position="466"/>
    </location>
</feature>